<dbReference type="EMBL" id="BMOV01000013">
    <property type="protein sequence ID" value="GGO16764.1"/>
    <property type="molecule type" value="Genomic_DNA"/>
</dbReference>
<dbReference type="InterPro" id="IPR059000">
    <property type="entry name" value="ATPase_P-type_domA"/>
</dbReference>
<dbReference type="PANTHER" id="PTHR42861">
    <property type="entry name" value="CALCIUM-TRANSPORTING ATPASE"/>
    <property type="match status" value="1"/>
</dbReference>
<dbReference type="SMART" id="SM00831">
    <property type="entry name" value="Cation_ATPase_N"/>
    <property type="match status" value="1"/>
</dbReference>
<evidence type="ECO:0000313" key="3">
    <source>
        <dbReference type="EMBL" id="GGO16764.1"/>
    </source>
</evidence>
<dbReference type="InterPro" id="IPR023298">
    <property type="entry name" value="ATPase_P-typ_TM_dom_sf"/>
</dbReference>
<dbReference type="Pfam" id="PF00690">
    <property type="entry name" value="Cation_ATPase_N"/>
    <property type="match status" value="1"/>
</dbReference>
<organism evidence="3 4">
    <name type="scientific">Iodidimonas muriae</name>
    <dbReference type="NCBI Taxonomy" id="261467"/>
    <lineage>
        <taxon>Bacteria</taxon>
        <taxon>Pseudomonadati</taxon>
        <taxon>Pseudomonadota</taxon>
        <taxon>Alphaproteobacteria</taxon>
        <taxon>Iodidimonadales</taxon>
        <taxon>Iodidimonadaceae</taxon>
        <taxon>Iodidimonas</taxon>
    </lineage>
</organism>
<evidence type="ECO:0000313" key="4">
    <source>
        <dbReference type="Proteomes" id="UP000602381"/>
    </source>
</evidence>
<keyword evidence="1" id="KW-1133">Transmembrane helix</keyword>
<feature type="domain" description="Cation-transporting P-type ATPase N-terminal" evidence="2">
    <location>
        <begin position="10"/>
        <end position="75"/>
    </location>
</feature>
<accession>A0ABQ2LGT4</accession>
<name>A0ABQ2LGT4_9PROT</name>
<dbReference type="InterPro" id="IPR008250">
    <property type="entry name" value="ATPase_P-typ_transduc_dom_A_sf"/>
</dbReference>
<sequence>MTKKSNPSKPPEVLPPTDIEQGLSTQEAARRLEQYGPNALAEKKLRPLERFLGYFWGPIPWMIETAAILSMLLGDWADFAIIVTMLLVNAGVDFWQESRAGSAIEALKENLALSARTLRDGRWTTLPAADLVPGDIVALRIGNVVPADIADAQGSLSERR</sequence>
<dbReference type="SUPFAM" id="SSF81665">
    <property type="entry name" value="Calcium ATPase, transmembrane domain M"/>
    <property type="match status" value="1"/>
</dbReference>
<comment type="caution">
    <text evidence="3">The sequence shown here is derived from an EMBL/GenBank/DDBJ whole genome shotgun (WGS) entry which is preliminary data.</text>
</comment>
<evidence type="ECO:0000259" key="2">
    <source>
        <dbReference type="SMART" id="SM00831"/>
    </source>
</evidence>
<dbReference type="InterPro" id="IPR004014">
    <property type="entry name" value="ATPase_P-typ_cation-transptr_N"/>
</dbReference>
<dbReference type="SUPFAM" id="SSF81653">
    <property type="entry name" value="Calcium ATPase, transduction domain A"/>
    <property type="match status" value="1"/>
</dbReference>
<dbReference type="Gene3D" id="2.70.150.10">
    <property type="entry name" value="Calcium-transporting ATPase, cytoplasmic transduction domain A"/>
    <property type="match status" value="1"/>
</dbReference>
<dbReference type="Pfam" id="PF00122">
    <property type="entry name" value="E1-E2_ATPase"/>
    <property type="match status" value="1"/>
</dbReference>
<evidence type="ECO:0000256" key="1">
    <source>
        <dbReference type="SAM" id="Phobius"/>
    </source>
</evidence>
<dbReference type="Proteomes" id="UP000602381">
    <property type="component" value="Unassembled WGS sequence"/>
</dbReference>
<keyword evidence="1" id="KW-0472">Membrane</keyword>
<proteinExistence type="predicted"/>
<dbReference type="Gene3D" id="1.20.1110.10">
    <property type="entry name" value="Calcium-transporting ATPase, transmembrane domain"/>
    <property type="match status" value="1"/>
</dbReference>
<feature type="transmembrane region" description="Helical" evidence="1">
    <location>
        <begin position="51"/>
        <end position="73"/>
    </location>
</feature>
<dbReference type="RefSeq" id="WP_268238514.1">
    <property type="nucleotide sequence ID" value="NZ_BMOV01000013.1"/>
</dbReference>
<keyword evidence="4" id="KW-1185">Reference proteome</keyword>
<gene>
    <name evidence="3" type="ORF">GCM10007972_26190</name>
</gene>
<keyword evidence="1" id="KW-0812">Transmembrane</keyword>
<protein>
    <recommendedName>
        <fullName evidence="2">Cation-transporting P-type ATPase N-terminal domain-containing protein</fullName>
    </recommendedName>
</protein>
<reference evidence="4" key="1">
    <citation type="journal article" date="2019" name="Int. J. Syst. Evol. Microbiol.">
        <title>The Global Catalogue of Microorganisms (GCM) 10K type strain sequencing project: providing services to taxonomists for standard genome sequencing and annotation.</title>
        <authorList>
            <consortium name="The Broad Institute Genomics Platform"/>
            <consortium name="The Broad Institute Genome Sequencing Center for Infectious Disease"/>
            <person name="Wu L."/>
            <person name="Ma J."/>
        </authorList>
    </citation>
    <scope>NUCLEOTIDE SEQUENCE [LARGE SCALE GENOMIC DNA]</scope>
    <source>
        <strain evidence="4">JCM 17843</strain>
    </source>
</reference>